<proteinExistence type="predicted"/>
<comment type="caution">
    <text evidence="1">The sequence shown here is derived from an EMBL/GenBank/DDBJ whole genome shotgun (WGS) entry which is preliminary data.</text>
</comment>
<evidence type="ECO:0000313" key="2">
    <source>
        <dbReference type="Proteomes" id="UP000486903"/>
    </source>
</evidence>
<dbReference type="RefSeq" id="WP_003373065.1">
    <property type="nucleotide sequence ID" value="NZ_JACBBA010000001.1"/>
</dbReference>
<sequence length="83" mass="9931">MTNKYSYKGQDITLDIIMKIEKIISIICEKTGETFEEVLKKFYESNTYKALQNTESVLWAESSQYIVDELFREWEKKYNISSR</sequence>
<evidence type="ECO:0000313" key="1">
    <source>
        <dbReference type="EMBL" id="NFV25060.1"/>
    </source>
</evidence>
<dbReference type="Proteomes" id="UP000486903">
    <property type="component" value="Unassembled WGS sequence"/>
</dbReference>
<protein>
    <recommendedName>
        <fullName evidence="3">DUF3791 domain-containing protein</fullName>
    </recommendedName>
</protein>
<dbReference type="EMBL" id="SXFB01000001">
    <property type="protein sequence ID" value="NFV25060.1"/>
    <property type="molecule type" value="Genomic_DNA"/>
</dbReference>
<evidence type="ECO:0008006" key="3">
    <source>
        <dbReference type="Google" id="ProtNLM"/>
    </source>
</evidence>
<gene>
    <name evidence="1" type="ORF">FDG31_02580</name>
</gene>
<dbReference type="AlphaFoldDB" id="A0A6B4JKF5"/>
<reference evidence="1 2" key="1">
    <citation type="submission" date="2019-04" db="EMBL/GenBank/DDBJ databases">
        <title>Genome sequencing of Clostridium botulinum Groups I-IV and Clostridium butyricum.</title>
        <authorList>
            <person name="Brunt J."/>
            <person name="Van Vliet A.H.M."/>
            <person name="Stringer S.C."/>
            <person name="Carter A.T."/>
            <person name="Peck M.W."/>
        </authorList>
    </citation>
    <scope>NUCLEOTIDE SEQUENCE [LARGE SCALE GENOMIC DNA]</scope>
    <source>
        <strain evidence="1 2">BL81</strain>
    </source>
</reference>
<accession>A0A6B4JKF5</accession>
<name>A0A6B4JKF5_CLOBO</name>
<organism evidence="1 2">
    <name type="scientific">Clostridium botulinum</name>
    <dbReference type="NCBI Taxonomy" id="1491"/>
    <lineage>
        <taxon>Bacteria</taxon>
        <taxon>Bacillati</taxon>
        <taxon>Bacillota</taxon>
        <taxon>Clostridia</taxon>
        <taxon>Eubacteriales</taxon>
        <taxon>Clostridiaceae</taxon>
        <taxon>Clostridium</taxon>
    </lineage>
</organism>